<evidence type="ECO:0000256" key="6">
    <source>
        <dbReference type="ARBA" id="ARBA00023136"/>
    </source>
</evidence>
<dbReference type="SUPFAM" id="SSF103473">
    <property type="entry name" value="MFS general substrate transporter"/>
    <property type="match status" value="1"/>
</dbReference>
<keyword evidence="6 8" id="KW-0472">Membrane</keyword>
<evidence type="ECO:0000256" key="5">
    <source>
        <dbReference type="ARBA" id="ARBA00022989"/>
    </source>
</evidence>
<protein>
    <submittedName>
        <fullName evidence="10">MFS transporter</fullName>
    </submittedName>
</protein>
<dbReference type="PROSITE" id="PS50850">
    <property type="entry name" value="MFS"/>
    <property type="match status" value="1"/>
</dbReference>
<evidence type="ECO:0000313" key="10">
    <source>
        <dbReference type="EMBL" id="MDT0379558.1"/>
    </source>
</evidence>
<reference evidence="11" key="1">
    <citation type="submission" date="2023-07" db="EMBL/GenBank/DDBJ databases">
        <title>30 novel species of actinomycetes from the DSMZ collection.</title>
        <authorList>
            <person name="Nouioui I."/>
        </authorList>
    </citation>
    <scope>NUCLEOTIDE SEQUENCE [LARGE SCALE GENOMIC DNA]</scope>
    <source>
        <strain evidence="11">DSM 42041</strain>
    </source>
</reference>
<evidence type="ECO:0000256" key="7">
    <source>
        <dbReference type="SAM" id="MobiDB-lite"/>
    </source>
</evidence>
<evidence type="ECO:0000313" key="11">
    <source>
        <dbReference type="Proteomes" id="UP001183414"/>
    </source>
</evidence>
<comment type="caution">
    <text evidence="10">The sequence shown here is derived from an EMBL/GenBank/DDBJ whole genome shotgun (WGS) entry which is preliminary data.</text>
</comment>
<evidence type="ECO:0000256" key="4">
    <source>
        <dbReference type="ARBA" id="ARBA00022692"/>
    </source>
</evidence>
<dbReference type="RefSeq" id="WP_311673360.1">
    <property type="nucleotide sequence ID" value="NZ_JAVREQ010000009.1"/>
</dbReference>
<gene>
    <name evidence="10" type="ORF">RM572_12360</name>
</gene>
<keyword evidence="2" id="KW-0813">Transport</keyword>
<comment type="subcellular location">
    <subcellularLocation>
        <location evidence="1">Cell inner membrane</location>
        <topology evidence="1">Multi-pass membrane protein</topology>
    </subcellularLocation>
</comment>
<feature type="transmembrane region" description="Helical" evidence="8">
    <location>
        <begin position="381"/>
        <end position="399"/>
    </location>
</feature>
<dbReference type="PANTHER" id="PTHR23513">
    <property type="entry name" value="INTEGRAL MEMBRANE EFFLUX PROTEIN-RELATED"/>
    <property type="match status" value="1"/>
</dbReference>
<dbReference type="InterPro" id="IPR036259">
    <property type="entry name" value="MFS_trans_sf"/>
</dbReference>
<evidence type="ECO:0000259" key="9">
    <source>
        <dbReference type="PROSITE" id="PS50850"/>
    </source>
</evidence>
<keyword evidence="5 8" id="KW-1133">Transmembrane helix</keyword>
<feature type="transmembrane region" description="Helical" evidence="8">
    <location>
        <begin position="154"/>
        <end position="174"/>
    </location>
</feature>
<evidence type="ECO:0000256" key="2">
    <source>
        <dbReference type="ARBA" id="ARBA00022448"/>
    </source>
</evidence>
<dbReference type="PANTHER" id="PTHR23513:SF9">
    <property type="entry name" value="ENTEROBACTIN EXPORTER ENTS"/>
    <property type="match status" value="1"/>
</dbReference>
<evidence type="ECO:0000256" key="3">
    <source>
        <dbReference type="ARBA" id="ARBA00022475"/>
    </source>
</evidence>
<dbReference type="InterPro" id="IPR010290">
    <property type="entry name" value="TM_effector"/>
</dbReference>
<evidence type="ECO:0000256" key="1">
    <source>
        <dbReference type="ARBA" id="ARBA00004429"/>
    </source>
</evidence>
<feature type="transmembrane region" description="Helical" evidence="8">
    <location>
        <begin position="294"/>
        <end position="319"/>
    </location>
</feature>
<sequence length="443" mass="46578">MSLDLRALLPDLSPWRSSRDFRVLWCSGAITVFGSFLSFVALPFQLKELTGSPVAVGALGVVELVPLIVFGLYGGALADAVDRRKVILFTEFALGLVALGLLLNSLLPEPMIWPLYAAGALTSSLVGLQRPALDAIVPRIVPHDQLSAAAALNSLRWQIGGVAGPTLAGLLIAYAGVETAYVLDALSFAVSFLLGLRLRPSPAGHDAEKPSLRGILEGARYAWNRKELLGTYTVDVAAMLFAFPLALFPFLADRLDAEWALGMMYATLPLGGMLVSATSGWTRRIHRHGRMVALAALLWGAAMAAAGAVQNIWLVLLFLTVAGAFDMVSGIFRSTLWNQTIPDGLRGRLAGIELLSFSVGPQLGQLRSGGMAALTSVRTSVWGGGLLCVAAVGVLMLALPKLMSYDARTDPHARAKREAAGAAQADTAQAGGGNSAATEPAAP</sequence>
<feature type="transmembrane region" description="Helical" evidence="8">
    <location>
        <begin position="229"/>
        <end position="251"/>
    </location>
</feature>
<dbReference type="InterPro" id="IPR020846">
    <property type="entry name" value="MFS_dom"/>
</dbReference>
<accession>A0ABU2NRE7</accession>
<organism evidence="10 11">
    <name type="scientific">Streptomyces hazeniae</name>
    <dbReference type="NCBI Taxonomy" id="3075538"/>
    <lineage>
        <taxon>Bacteria</taxon>
        <taxon>Bacillati</taxon>
        <taxon>Actinomycetota</taxon>
        <taxon>Actinomycetes</taxon>
        <taxon>Kitasatosporales</taxon>
        <taxon>Streptomycetaceae</taxon>
        <taxon>Streptomyces</taxon>
    </lineage>
</organism>
<keyword evidence="3" id="KW-1003">Cell membrane</keyword>
<feature type="transmembrane region" description="Helical" evidence="8">
    <location>
        <begin position="54"/>
        <end position="74"/>
    </location>
</feature>
<dbReference type="Gene3D" id="1.20.1250.20">
    <property type="entry name" value="MFS general substrate transporter like domains"/>
    <property type="match status" value="1"/>
</dbReference>
<feature type="region of interest" description="Disordered" evidence="7">
    <location>
        <begin position="414"/>
        <end position="443"/>
    </location>
</feature>
<name>A0ABU2NRE7_9ACTN</name>
<feature type="transmembrane region" description="Helical" evidence="8">
    <location>
        <begin position="263"/>
        <end position="282"/>
    </location>
</feature>
<evidence type="ECO:0000256" key="8">
    <source>
        <dbReference type="SAM" id="Phobius"/>
    </source>
</evidence>
<dbReference type="EMBL" id="JAVREQ010000009">
    <property type="protein sequence ID" value="MDT0379558.1"/>
    <property type="molecule type" value="Genomic_DNA"/>
</dbReference>
<feature type="transmembrane region" description="Helical" evidence="8">
    <location>
        <begin position="86"/>
        <end position="107"/>
    </location>
</feature>
<feature type="domain" description="Major facilitator superfamily (MFS) profile" evidence="9">
    <location>
        <begin position="1"/>
        <end position="408"/>
    </location>
</feature>
<proteinExistence type="predicted"/>
<dbReference type="Proteomes" id="UP001183414">
    <property type="component" value="Unassembled WGS sequence"/>
</dbReference>
<keyword evidence="4 8" id="KW-0812">Transmembrane</keyword>
<feature type="compositionally biased region" description="Low complexity" evidence="7">
    <location>
        <begin position="420"/>
        <end position="429"/>
    </location>
</feature>
<dbReference type="CDD" id="cd06173">
    <property type="entry name" value="MFS_MefA_like"/>
    <property type="match status" value="1"/>
</dbReference>
<feature type="transmembrane region" description="Helical" evidence="8">
    <location>
        <begin position="21"/>
        <end position="42"/>
    </location>
</feature>
<keyword evidence="11" id="KW-1185">Reference proteome</keyword>
<dbReference type="Pfam" id="PF05977">
    <property type="entry name" value="MFS_3"/>
    <property type="match status" value="1"/>
</dbReference>